<evidence type="ECO:0000256" key="5">
    <source>
        <dbReference type="ARBA" id="ARBA00023315"/>
    </source>
</evidence>
<dbReference type="SUPFAM" id="SSF51230">
    <property type="entry name" value="Single hybrid motif"/>
    <property type="match status" value="1"/>
</dbReference>
<keyword evidence="4 6" id="KW-0450">Lipoyl</keyword>
<dbReference type="Gene3D" id="4.10.320.10">
    <property type="entry name" value="E3-binding domain"/>
    <property type="match status" value="1"/>
</dbReference>
<dbReference type="Gene3D" id="2.40.50.100">
    <property type="match status" value="1"/>
</dbReference>
<dbReference type="Gene3D" id="3.30.559.10">
    <property type="entry name" value="Chloramphenicol acetyltransferase-like domain"/>
    <property type="match status" value="1"/>
</dbReference>
<dbReference type="InterPro" id="IPR003016">
    <property type="entry name" value="2-oxoA_DH_lipoyl-BS"/>
</dbReference>
<dbReference type="InterPro" id="IPR011053">
    <property type="entry name" value="Single_hybrid_motif"/>
</dbReference>
<dbReference type="EC" id="2.3.1.-" evidence="6"/>
<protein>
    <recommendedName>
        <fullName evidence="6">Dihydrolipoamide acetyltransferase component of pyruvate dehydrogenase complex</fullName>
        <ecNumber evidence="6">2.3.1.-</ecNumber>
    </recommendedName>
</protein>
<dbReference type="PROSITE" id="PS51826">
    <property type="entry name" value="PSBD"/>
    <property type="match status" value="1"/>
</dbReference>
<evidence type="ECO:0000256" key="1">
    <source>
        <dbReference type="ARBA" id="ARBA00001938"/>
    </source>
</evidence>
<dbReference type="InterPro" id="IPR050743">
    <property type="entry name" value="2-oxoacid_DH_E2_comp"/>
</dbReference>
<keyword evidence="3 6" id="KW-0808">Transferase</keyword>
<dbReference type="PROSITE" id="PS50968">
    <property type="entry name" value="BIOTINYL_LIPOYL"/>
    <property type="match status" value="1"/>
</dbReference>
<reference evidence="10 11" key="1">
    <citation type="submission" date="2023-11" db="EMBL/GenBank/DDBJ databases">
        <title>Bacillus jintuensis, isolated from a mudflat on the Beibu Gulf coast.</title>
        <authorList>
            <person name="Li M."/>
        </authorList>
    </citation>
    <scope>NUCLEOTIDE SEQUENCE [LARGE SCALE GENOMIC DNA]</scope>
    <source>
        <strain evidence="10 11">31A1R</strain>
        <plasmid evidence="10">unnamed</plasmid>
    </source>
</reference>
<feature type="domain" description="Peripheral subunit-binding (PSBD)" evidence="9">
    <location>
        <begin position="113"/>
        <end position="150"/>
    </location>
</feature>
<evidence type="ECO:0000256" key="4">
    <source>
        <dbReference type="ARBA" id="ARBA00022823"/>
    </source>
</evidence>
<dbReference type="RefSeq" id="WP_322445154.1">
    <property type="nucleotide sequence ID" value="NZ_JAXOFX010000002.1"/>
</dbReference>
<dbReference type="InterPro" id="IPR001078">
    <property type="entry name" value="2-oxoacid_DH_actylTfrase"/>
</dbReference>
<dbReference type="Pfam" id="PF00364">
    <property type="entry name" value="Biotin_lipoyl"/>
    <property type="match status" value="1"/>
</dbReference>
<feature type="domain" description="Lipoyl-binding" evidence="8">
    <location>
        <begin position="3"/>
        <end position="78"/>
    </location>
</feature>
<dbReference type="SUPFAM" id="SSF52777">
    <property type="entry name" value="CoA-dependent acyltransferases"/>
    <property type="match status" value="1"/>
</dbReference>
<dbReference type="InterPro" id="IPR004167">
    <property type="entry name" value="PSBD"/>
</dbReference>
<keyword evidence="5 6" id="KW-0012">Acyltransferase</keyword>
<dbReference type="EMBL" id="JAXOFX010000002">
    <property type="protein sequence ID" value="MDZ5471080.1"/>
    <property type="molecule type" value="Genomic_DNA"/>
</dbReference>
<dbReference type="Pfam" id="PF00198">
    <property type="entry name" value="2-oxoacid_dh"/>
    <property type="match status" value="1"/>
</dbReference>
<accession>A0ABU5IVB5</accession>
<evidence type="ECO:0000259" key="9">
    <source>
        <dbReference type="PROSITE" id="PS51826"/>
    </source>
</evidence>
<feature type="region of interest" description="Disordered" evidence="7">
    <location>
        <begin position="84"/>
        <end position="111"/>
    </location>
</feature>
<geneLocation type="plasmid" evidence="10">
    <name>unnamed</name>
</geneLocation>
<dbReference type="InterPro" id="IPR036625">
    <property type="entry name" value="E3-bd_dom_sf"/>
</dbReference>
<comment type="similarity">
    <text evidence="2 6">Belongs to the 2-oxoacid dehydrogenase family.</text>
</comment>
<evidence type="ECO:0000259" key="8">
    <source>
        <dbReference type="PROSITE" id="PS50968"/>
    </source>
</evidence>
<dbReference type="Pfam" id="PF02817">
    <property type="entry name" value="E3_binding"/>
    <property type="match status" value="1"/>
</dbReference>
<dbReference type="SUPFAM" id="SSF47005">
    <property type="entry name" value="Peripheral subunit-binding domain of 2-oxo acid dehydrogenase complex"/>
    <property type="match status" value="1"/>
</dbReference>
<feature type="compositionally biased region" description="Polar residues" evidence="7">
    <location>
        <begin position="96"/>
        <end position="107"/>
    </location>
</feature>
<comment type="caution">
    <text evidence="10">The sequence shown here is derived from an EMBL/GenBank/DDBJ whole genome shotgun (WGS) entry which is preliminary data.</text>
</comment>
<sequence>MAIEQIKMPQLGESVTEGTISKWLVSVGDKVNKYDPLAEVMTDKVNAEIPSSFTGVIKELIAEDGDTLAVGEIICTIEVEGGESGEAPAAAATPAQEDSQTSAATEDTTNKARYSPAVLKLSQEHGIDLTQVKGSGAGGRITRKDIQKVIESGNIPTAATKPVETKPAAVEAPAAGQVAPTTQPAATPAKPAAAPAVNVPVVPGDIEIPVTGVRKAIAANMLRSKHEAPHAWTMIEVDVTNLVDYRNSIKNDFKSKEGFNLTFFAFFVKAVAQALKEFPQINSMWAGDKIVQKKDINISIAVATDDALFVPVIKHADEKTIKGIAREITELAGKVRNGKLTSAEMQGGTFTVNNTGSFGSVQSMGIINYPQAAILQVESIVKRPVVMNNGMIAVRDMVNLCLSLDHRVLDGLVCGRFLQRIKEILENTSKENTSVY</sequence>
<evidence type="ECO:0000313" key="10">
    <source>
        <dbReference type="EMBL" id="MDZ5471080.1"/>
    </source>
</evidence>
<gene>
    <name evidence="10" type="ORF">SM124_04870</name>
</gene>
<keyword evidence="10" id="KW-0614">Plasmid</keyword>
<evidence type="ECO:0000256" key="2">
    <source>
        <dbReference type="ARBA" id="ARBA00007317"/>
    </source>
</evidence>
<dbReference type="PANTHER" id="PTHR43178:SF5">
    <property type="entry name" value="LIPOAMIDE ACYLTRANSFERASE COMPONENT OF BRANCHED-CHAIN ALPHA-KETO ACID DEHYDROGENASE COMPLEX, MITOCHONDRIAL"/>
    <property type="match status" value="1"/>
</dbReference>
<name>A0ABU5IVB5_9BACI</name>
<comment type="cofactor">
    <cofactor evidence="1 6">
        <name>(R)-lipoate</name>
        <dbReference type="ChEBI" id="CHEBI:83088"/>
    </cofactor>
</comment>
<evidence type="ECO:0000256" key="6">
    <source>
        <dbReference type="RuleBase" id="RU003423"/>
    </source>
</evidence>
<dbReference type="CDD" id="cd06849">
    <property type="entry name" value="lipoyl_domain"/>
    <property type="match status" value="1"/>
</dbReference>
<dbReference type="InterPro" id="IPR023213">
    <property type="entry name" value="CAT-like_dom_sf"/>
</dbReference>
<keyword evidence="11" id="KW-1185">Reference proteome</keyword>
<proteinExistence type="inferred from homology"/>
<dbReference type="GO" id="GO:0016746">
    <property type="term" value="F:acyltransferase activity"/>
    <property type="evidence" value="ECO:0007669"/>
    <property type="project" value="UniProtKB-KW"/>
</dbReference>
<evidence type="ECO:0000256" key="7">
    <source>
        <dbReference type="SAM" id="MobiDB-lite"/>
    </source>
</evidence>
<dbReference type="Proteomes" id="UP001290455">
    <property type="component" value="Unassembled WGS sequence"/>
</dbReference>
<dbReference type="PROSITE" id="PS00189">
    <property type="entry name" value="LIPOYL"/>
    <property type="match status" value="1"/>
</dbReference>
<dbReference type="PANTHER" id="PTHR43178">
    <property type="entry name" value="DIHYDROLIPOAMIDE ACETYLTRANSFERASE COMPONENT OF PYRUVATE DEHYDROGENASE COMPLEX"/>
    <property type="match status" value="1"/>
</dbReference>
<evidence type="ECO:0000256" key="3">
    <source>
        <dbReference type="ARBA" id="ARBA00022679"/>
    </source>
</evidence>
<evidence type="ECO:0000313" key="11">
    <source>
        <dbReference type="Proteomes" id="UP001290455"/>
    </source>
</evidence>
<organism evidence="10 11">
    <name type="scientific">Robertmurraya mangrovi</name>
    <dbReference type="NCBI Taxonomy" id="3098077"/>
    <lineage>
        <taxon>Bacteria</taxon>
        <taxon>Bacillati</taxon>
        <taxon>Bacillota</taxon>
        <taxon>Bacilli</taxon>
        <taxon>Bacillales</taxon>
        <taxon>Bacillaceae</taxon>
        <taxon>Robertmurraya</taxon>
    </lineage>
</organism>
<dbReference type="InterPro" id="IPR000089">
    <property type="entry name" value="Biotin_lipoyl"/>
</dbReference>